<accession>A0A563EJ72</accession>
<comment type="caution">
    <text evidence="3">The sequence shown here is derived from an EMBL/GenBank/DDBJ whole genome shotgun (WGS) entry which is preliminary data.</text>
</comment>
<dbReference type="RefSeq" id="WP_146358387.1">
    <property type="nucleotide sequence ID" value="NZ_VOBR01000029.1"/>
</dbReference>
<dbReference type="EMBL" id="VOBR01000029">
    <property type="protein sequence ID" value="TWP46878.1"/>
    <property type="molecule type" value="Genomic_DNA"/>
</dbReference>
<feature type="transmembrane region" description="Helical" evidence="2">
    <location>
        <begin position="33"/>
        <end position="58"/>
    </location>
</feature>
<feature type="transmembrane region" description="Helical" evidence="2">
    <location>
        <begin position="97"/>
        <end position="120"/>
    </location>
</feature>
<proteinExistence type="predicted"/>
<dbReference type="AlphaFoldDB" id="A0A563EJ72"/>
<gene>
    <name evidence="3" type="ORF">FKR81_34285</name>
</gene>
<dbReference type="OrthoDB" id="4350840at2"/>
<evidence type="ECO:0000256" key="2">
    <source>
        <dbReference type="SAM" id="Phobius"/>
    </source>
</evidence>
<reference evidence="3 4" key="1">
    <citation type="submission" date="2019-07" db="EMBL/GenBank/DDBJ databases">
        <title>Lentzea xizangensis sp. nov., isolated from Qinghai-Tibetan Plateau Soils.</title>
        <authorList>
            <person name="Huang J."/>
        </authorList>
    </citation>
    <scope>NUCLEOTIDE SEQUENCE [LARGE SCALE GENOMIC DNA]</scope>
    <source>
        <strain evidence="3 4">FXJ1.1311</strain>
    </source>
</reference>
<feature type="region of interest" description="Disordered" evidence="1">
    <location>
        <begin position="287"/>
        <end position="310"/>
    </location>
</feature>
<evidence type="ECO:0000313" key="4">
    <source>
        <dbReference type="Proteomes" id="UP000316639"/>
    </source>
</evidence>
<protein>
    <submittedName>
        <fullName evidence="3">Uncharacterized protein</fullName>
    </submittedName>
</protein>
<sequence length="435" mass="44953">MKVAIAVVCVLLALGLGGWVWYLSGLSLQDKDSASSVLAGVAAVIFGVTGVVLGVAALRQRSEQAAGMVGERGVQGTINAPVITGDHNTITGWSPRAMWVIGVIVALAASASIASVVIALRGDPPVRLGAYTVTVRGSAIGGDPFELQGELRIRKATDGQPYEWCMKVGFPMGTPKPGAIWFGTNGTCFGKGADKPVATVRESGGEHTLTPLSPPPPLDQSANTFTATSGLLAVAYQPNAGDVRFRATEQRQEGTLSLQGLALSGLSTPGTFTATFTAVLVSDDPEAQVSSPIDPAFGESEQPAPPPDVKGTRYTIRTITSFKAKAGSEQFEASARSRFAAAVFVIDAREDGAFVYDPPDARDDVFPITGKVLNTGPVHVLAGSRDAGSGLTAAHAEVGGTLDLTGQAPVVRLTLKTTTGMGTESTYEVEAVLQS</sequence>
<name>A0A563EJ72_9PSEU</name>
<keyword evidence="2" id="KW-1133">Transmembrane helix</keyword>
<keyword evidence="4" id="KW-1185">Reference proteome</keyword>
<evidence type="ECO:0000256" key="1">
    <source>
        <dbReference type="SAM" id="MobiDB-lite"/>
    </source>
</evidence>
<evidence type="ECO:0000313" key="3">
    <source>
        <dbReference type="EMBL" id="TWP46878.1"/>
    </source>
</evidence>
<dbReference type="Proteomes" id="UP000316639">
    <property type="component" value="Unassembled WGS sequence"/>
</dbReference>
<feature type="region of interest" description="Disordered" evidence="1">
    <location>
        <begin position="203"/>
        <end position="223"/>
    </location>
</feature>
<keyword evidence="2" id="KW-0472">Membrane</keyword>
<organism evidence="3 4">
    <name type="scientific">Lentzea tibetensis</name>
    <dbReference type="NCBI Taxonomy" id="2591470"/>
    <lineage>
        <taxon>Bacteria</taxon>
        <taxon>Bacillati</taxon>
        <taxon>Actinomycetota</taxon>
        <taxon>Actinomycetes</taxon>
        <taxon>Pseudonocardiales</taxon>
        <taxon>Pseudonocardiaceae</taxon>
        <taxon>Lentzea</taxon>
    </lineage>
</organism>
<keyword evidence="2" id="KW-0812">Transmembrane</keyword>